<evidence type="ECO:0000313" key="2">
    <source>
        <dbReference type="Proteomes" id="UP000886998"/>
    </source>
</evidence>
<dbReference type="Proteomes" id="UP000886998">
    <property type="component" value="Unassembled WGS sequence"/>
</dbReference>
<keyword evidence="2" id="KW-1185">Reference proteome</keyword>
<accession>A0A8X6MGK1</accession>
<organism evidence="1 2">
    <name type="scientific">Trichonephila inaurata madagascariensis</name>
    <dbReference type="NCBI Taxonomy" id="2747483"/>
    <lineage>
        <taxon>Eukaryota</taxon>
        <taxon>Metazoa</taxon>
        <taxon>Ecdysozoa</taxon>
        <taxon>Arthropoda</taxon>
        <taxon>Chelicerata</taxon>
        <taxon>Arachnida</taxon>
        <taxon>Araneae</taxon>
        <taxon>Araneomorphae</taxon>
        <taxon>Entelegynae</taxon>
        <taxon>Araneoidea</taxon>
        <taxon>Nephilidae</taxon>
        <taxon>Trichonephila</taxon>
        <taxon>Trichonephila inaurata</taxon>
    </lineage>
</organism>
<dbReference type="EMBL" id="BMAV01026429">
    <property type="protein sequence ID" value="GFS50270.1"/>
    <property type="molecule type" value="Genomic_DNA"/>
</dbReference>
<sequence length="81" mass="9336">MALETDVWAPLKWAGVKAFKRTGRRGSVNGKDKPQFNIEHSSKLKYRLVSFFEKLFGTFDRLLKNSKYGTYGGKEKTINTF</sequence>
<protein>
    <submittedName>
        <fullName evidence="1">Uncharacterized protein</fullName>
    </submittedName>
</protein>
<gene>
    <name evidence="1" type="ORF">TNIN_96661</name>
</gene>
<proteinExistence type="predicted"/>
<name>A0A8X6MGK1_9ARAC</name>
<comment type="caution">
    <text evidence="1">The sequence shown here is derived from an EMBL/GenBank/DDBJ whole genome shotgun (WGS) entry which is preliminary data.</text>
</comment>
<reference evidence="1" key="1">
    <citation type="submission" date="2020-08" db="EMBL/GenBank/DDBJ databases">
        <title>Multicomponent nature underlies the extraordinary mechanical properties of spider dragline silk.</title>
        <authorList>
            <person name="Kono N."/>
            <person name="Nakamura H."/>
            <person name="Mori M."/>
            <person name="Yoshida Y."/>
            <person name="Ohtoshi R."/>
            <person name="Malay A.D."/>
            <person name="Moran D.A.P."/>
            <person name="Tomita M."/>
            <person name="Numata K."/>
            <person name="Arakawa K."/>
        </authorList>
    </citation>
    <scope>NUCLEOTIDE SEQUENCE</scope>
</reference>
<dbReference type="AlphaFoldDB" id="A0A8X6MGK1"/>
<evidence type="ECO:0000313" key="1">
    <source>
        <dbReference type="EMBL" id="GFS50270.1"/>
    </source>
</evidence>